<comment type="caution">
    <text evidence="2">The sequence shown here is derived from an EMBL/GenBank/DDBJ whole genome shotgun (WGS) entry which is preliminary data.</text>
</comment>
<gene>
    <name evidence="2" type="primary">RE1_3488</name>
    <name evidence="2" type="ORF">CK203_061483</name>
</gene>
<dbReference type="PANTHER" id="PTHR42648:SF26">
    <property type="entry name" value="INTEGRASE CATALYTIC DOMAIN-CONTAINING PROTEIN"/>
    <property type="match status" value="1"/>
</dbReference>
<accession>A0A438GFT7</accession>
<evidence type="ECO:0000256" key="1">
    <source>
        <dbReference type="SAM" id="MobiDB-lite"/>
    </source>
</evidence>
<evidence type="ECO:0000313" key="2">
    <source>
        <dbReference type="EMBL" id="RVW71060.1"/>
    </source>
</evidence>
<dbReference type="InterPro" id="IPR039537">
    <property type="entry name" value="Retrotran_Ty1/copia-like"/>
</dbReference>
<dbReference type="Proteomes" id="UP000288805">
    <property type="component" value="Unassembled WGS sequence"/>
</dbReference>
<feature type="region of interest" description="Disordered" evidence="1">
    <location>
        <begin position="308"/>
        <end position="333"/>
    </location>
</feature>
<protein>
    <submittedName>
        <fullName evidence="2">Retrovirus-related Pol polyprotein from transposon RE1</fullName>
    </submittedName>
</protein>
<reference evidence="2 3" key="1">
    <citation type="journal article" date="2018" name="PLoS Genet.">
        <title>Population sequencing reveals clonal diversity and ancestral inbreeding in the grapevine cultivar Chardonnay.</title>
        <authorList>
            <person name="Roach M.J."/>
            <person name="Johnson D.L."/>
            <person name="Bohlmann J."/>
            <person name="van Vuuren H.J."/>
            <person name="Jones S.J."/>
            <person name="Pretorius I.S."/>
            <person name="Schmidt S.A."/>
            <person name="Borneman A.R."/>
        </authorList>
    </citation>
    <scope>NUCLEOTIDE SEQUENCE [LARGE SCALE GENOMIC DNA]</scope>
    <source>
        <strain evidence="3">cv. Chardonnay</strain>
        <tissue evidence="2">Leaf</tissue>
    </source>
</reference>
<dbReference type="PANTHER" id="PTHR42648">
    <property type="entry name" value="TRANSPOSASE, PUTATIVE-RELATED"/>
    <property type="match status" value="1"/>
</dbReference>
<organism evidence="2 3">
    <name type="scientific">Vitis vinifera</name>
    <name type="common">Grape</name>
    <dbReference type="NCBI Taxonomy" id="29760"/>
    <lineage>
        <taxon>Eukaryota</taxon>
        <taxon>Viridiplantae</taxon>
        <taxon>Streptophyta</taxon>
        <taxon>Embryophyta</taxon>
        <taxon>Tracheophyta</taxon>
        <taxon>Spermatophyta</taxon>
        <taxon>Magnoliopsida</taxon>
        <taxon>eudicotyledons</taxon>
        <taxon>Gunneridae</taxon>
        <taxon>Pentapetalae</taxon>
        <taxon>rosids</taxon>
        <taxon>Vitales</taxon>
        <taxon>Vitaceae</taxon>
        <taxon>Viteae</taxon>
        <taxon>Vitis</taxon>
    </lineage>
</organism>
<sequence>MTKQWRTYSNLQSLCDSLAAIAKPVLVKEKVFCLLTSLGPQYETFTTTMLKPPRPSYSELVSQLQSLDQRRNWFSNHANATHATPEMAFTDSNNKDIHNPPQDIKICMTPVERDLYREEKCQYCGMVGHIAKICWWVPKMPTQQDDIPQALEALTLDNPNAETEWTSDTGASNHMTDGGGEFMNFQLSSQFLSTGIIHPVSCPYTLEQTEALSTAIYLINRLPLSALNSKTPYFALHGTHPDYTSLRVFGSKCFPYTWDTRQHKFDPKTVLCIFVDIVINIKNTSAFIRQARSFLSRHVVELSEQSFNTPHNDIEPNQLDLQSQTHQKQPPQPQLAPYMITRSQRGIIKPNPNYALTSTTNSTSIPREPHNIRAALAHPGWKTAIDEELEALHTNKTWQVWETGLAANIVAPSLLHQISGSTSGGLSGLVLTFDWDIHRTVREPPPEPSIESGGA</sequence>
<dbReference type="InterPro" id="IPR012337">
    <property type="entry name" value="RNaseH-like_sf"/>
</dbReference>
<dbReference type="AlphaFoldDB" id="A0A438GFT7"/>
<name>A0A438GFT7_VITVI</name>
<proteinExistence type="predicted"/>
<dbReference type="SUPFAM" id="SSF53098">
    <property type="entry name" value="Ribonuclease H-like"/>
    <property type="match status" value="1"/>
</dbReference>
<dbReference type="EMBL" id="QGNW01000447">
    <property type="protein sequence ID" value="RVW71060.1"/>
    <property type="molecule type" value="Genomic_DNA"/>
</dbReference>
<evidence type="ECO:0000313" key="3">
    <source>
        <dbReference type="Proteomes" id="UP000288805"/>
    </source>
</evidence>
<feature type="compositionally biased region" description="Polar residues" evidence="1">
    <location>
        <begin position="319"/>
        <end position="329"/>
    </location>
</feature>